<keyword evidence="3" id="KW-0238">DNA-binding</keyword>
<organism evidence="7 8">
    <name type="scientific">Pseudofrankia inefficax (strain DSM 45817 / CECT 9037 / DDB 130130 / EuI1c)</name>
    <name type="common">Frankia inefficax</name>
    <dbReference type="NCBI Taxonomy" id="298654"/>
    <lineage>
        <taxon>Bacteria</taxon>
        <taxon>Bacillati</taxon>
        <taxon>Actinomycetota</taxon>
        <taxon>Actinomycetes</taxon>
        <taxon>Frankiales</taxon>
        <taxon>Frankiaceae</taxon>
        <taxon>Pseudofrankia</taxon>
    </lineage>
</organism>
<accession>E3J9A4</accession>
<dbReference type="InterPro" id="IPR036271">
    <property type="entry name" value="Tet_transcr_reg_TetR-rel_C_sf"/>
</dbReference>
<feature type="domain" description="HTH tetR-type" evidence="6">
    <location>
        <begin position="29"/>
        <end position="75"/>
    </location>
</feature>
<dbReference type="InterPro" id="IPR009057">
    <property type="entry name" value="Homeodomain-like_sf"/>
</dbReference>
<evidence type="ECO:0000313" key="8">
    <source>
        <dbReference type="Proteomes" id="UP000002484"/>
    </source>
</evidence>
<dbReference type="InterPro" id="IPR001647">
    <property type="entry name" value="HTH_TetR"/>
</dbReference>
<dbReference type="GO" id="GO:0003700">
    <property type="term" value="F:DNA-binding transcription factor activity"/>
    <property type="evidence" value="ECO:0007669"/>
    <property type="project" value="TreeGrafter"/>
</dbReference>
<keyword evidence="1" id="KW-0678">Repressor</keyword>
<protein>
    <submittedName>
        <fullName evidence="7">Regulatory protein TetR</fullName>
    </submittedName>
</protein>
<dbReference type="InParanoid" id="E3J9A4"/>
<keyword evidence="4" id="KW-0804">Transcription</keyword>
<evidence type="ECO:0000256" key="5">
    <source>
        <dbReference type="SAM" id="MobiDB-lite"/>
    </source>
</evidence>
<dbReference type="RefSeq" id="WP_013425241.1">
    <property type="nucleotide sequence ID" value="NC_014666.1"/>
</dbReference>
<dbReference type="InterPro" id="IPR050109">
    <property type="entry name" value="HTH-type_TetR-like_transc_reg"/>
</dbReference>
<dbReference type="Gene3D" id="1.10.357.10">
    <property type="entry name" value="Tetracycline Repressor, domain 2"/>
    <property type="match status" value="1"/>
</dbReference>
<evidence type="ECO:0000256" key="4">
    <source>
        <dbReference type="ARBA" id="ARBA00023163"/>
    </source>
</evidence>
<evidence type="ECO:0000256" key="1">
    <source>
        <dbReference type="ARBA" id="ARBA00022491"/>
    </source>
</evidence>
<dbReference type="KEGG" id="fri:FraEuI1c_4122"/>
<dbReference type="Pfam" id="PF00440">
    <property type="entry name" value="TetR_N"/>
    <property type="match status" value="1"/>
</dbReference>
<dbReference type="Gene3D" id="1.10.10.60">
    <property type="entry name" value="Homeodomain-like"/>
    <property type="match status" value="1"/>
</dbReference>
<evidence type="ECO:0000256" key="3">
    <source>
        <dbReference type="ARBA" id="ARBA00023125"/>
    </source>
</evidence>
<dbReference type="HOGENOM" id="CLU_099797_0_0_11"/>
<dbReference type="AlphaFoldDB" id="E3J9A4"/>
<dbReference type="Proteomes" id="UP000002484">
    <property type="component" value="Chromosome"/>
</dbReference>
<keyword evidence="2" id="KW-0805">Transcription regulation</keyword>
<dbReference type="GO" id="GO:0000976">
    <property type="term" value="F:transcription cis-regulatory region binding"/>
    <property type="evidence" value="ECO:0007669"/>
    <property type="project" value="TreeGrafter"/>
</dbReference>
<gene>
    <name evidence="7" type="ordered locus">FraEuI1c_4122</name>
</gene>
<evidence type="ECO:0000313" key="7">
    <source>
        <dbReference type="EMBL" id="ADP82123.1"/>
    </source>
</evidence>
<dbReference type="OrthoDB" id="5181477at2"/>
<dbReference type="SUPFAM" id="SSF46689">
    <property type="entry name" value="Homeodomain-like"/>
    <property type="match status" value="1"/>
</dbReference>
<proteinExistence type="predicted"/>
<dbReference type="PANTHER" id="PTHR30055">
    <property type="entry name" value="HTH-TYPE TRANSCRIPTIONAL REGULATOR RUTR"/>
    <property type="match status" value="1"/>
</dbReference>
<dbReference type="PANTHER" id="PTHR30055:SF175">
    <property type="entry name" value="HTH-TYPE TRANSCRIPTIONAL REPRESSOR KSTR2"/>
    <property type="match status" value="1"/>
</dbReference>
<feature type="region of interest" description="Disordered" evidence="5">
    <location>
        <begin position="1"/>
        <end position="21"/>
    </location>
</feature>
<dbReference type="STRING" id="298654.FraEuI1c_4122"/>
<sequence length="208" mass="22695">MTRPVGSTPATPLRTPRRRRVDTARRGELLAQITEIFLAEGFTSVSVDDLARRMHCSKSTLYGVGGTKEQLVIAATKHFFGTEADRIEHAVAEQDDPQVKITTYLQGVAQAMRRNSPDFYADMVTYAPTAEIYRRNTAKAAERIQEMIDDGVRAGVFRATNGTFAAQIVGLALEAVQSGALLERTGLSAAESFAELADLLFNGLRQAS</sequence>
<keyword evidence="8" id="KW-1185">Reference proteome</keyword>
<dbReference type="EMBL" id="CP002299">
    <property type="protein sequence ID" value="ADP82123.1"/>
    <property type="molecule type" value="Genomic_DNA"/>
</dbReference>
<dbReference type="SUPFAM" id="SSF48498">
    <property type="entry name" value="Tetracyclin repressor-like, C-terminal domain"/>
    <property type="match status" value="1"/>
</dbReference>
<dbReference type="eggNOG" id="COG1309">
    <property type="taxonomic scope" value="Bacteria"/>
</dbReference>
<name>E3J9A4_PSEI1</name>
<evidence type="ECO:0000259" key="6">
    <source>
        <dbReference type="Pfam" id="PF00440"/>
    </source>
</evidence>
<reference evidence="7 8" key="1">
    <citation type="submission" date="2010-10" db="EMBL/GenBank/DDBJ databases">
        <title>Complete sequence of Frankia sp. EuI1c.</title>
        <authorList>
            <consortium name="US DOE Joint Genome Institute"/>
            <person name="Lucas S."/>
            <person name="Copeland A."/>
            <person name="Lapidus A."/>
            <person name="Cheng J.-F."/>
            <person name="Bruce D."/>
            <person name="Goodwin L."/>
            <person name="Pitluck S."/>
            <person name="Chertkov O."/>
            <person name="Detter J.C."/>
            <person name="Han C."/>
            <person name="Tapia R."/>
            <person name="Land M."/>
            <person name="Hauser L."/>
            <person name="Jeffries C."/>
            <person name="Kyrpides N."/>
            <person name="Ivanova N."/>
            <person name="Mikhailova N."/>
            <person name="Beauchemin N."/>
            <person name="Sen A."/>
            <person name="Sur S.A."/>
            <person name="Gtari M."/>
            <person name="Wall L."/>
            <person name="Tisa L."/>
            <person name="Woyke T."/>
        </authorList>
    </citation>
    <scope>NUCLEOTIDE SEQUENCE [LARGE SCALE GENOMIC DNA]</scope>
    <source>
        <strain evidence="8">DSM 45817 / CECT 9037 / EuI1c</strain>
    </source>
</reference>
<evidence type="ECO:0000256" key="2">
    <source>
        <dbReference type="ARBA" id="ARBA00023015"/>
    </source>
</evidence>